<evidence type="ECO:0000256" key="1">
    <source>
        <dbReference type="ARBA" id="ARBA00008867"/>
    </source>
</evidence>
<evidence type="ECO:0000256" key="12">
    <source>
        <dbReference type="SAM" id="MobiDB-lite"/>
    </source>
</evidence>
<evidence type="ECO:0000256" key="2">
    <source>
        <dbReference type="ARBA" id="ARBA00013203"/>
    </source>
</evidence>
<dbReference type="GO" id="GO:0004712">
    <property type="term" value="F:protein serine/threonine/tyrosine kinase activity"/>
    <property type="evidence" value="ECO:0007669"/>
    <property type="project" value="UniProtKB-EC"/>
</dbReference>
<evidence type="ECO:0000313" key="15">
    <source>
        <dbReference type="EMBL" id="CBY10294.1"/>
    </source>
</evidence>
<dbReference type="PANTHER" id="PTHR24058">
    <property type="entry name" value="DUAL SPECIFICITY PROTEIN KINASE"/>
    <property type="match status" value="1"/>
</dbReference>
<evidence type="ECO:0000256" key="4">
    <source>
        <dbReference type="ARBA" id="ARBA00022679"/>
    </source>
</evidence>
<comment type="similarity">
    <text evidence="1">Belongs to the protein kinase superfamily. CMGC Ser/Thr protein kinase family. MNB/DYRK subfamily.</text>
</comment>
<keyword evidence="7 11" id="KW-0067">ATP-binding</keyword>
<evidence type="ECO:0000256" key="3">
    <source>
        <dbReference type="ARBA" id="ARBA00022527"/>
    </source>
</evidence>
<dbReference type="PROSITE" id="PS00107">
    <property type="entry name" value="PROTEIN_KINASE_ATP"/>
    <property type="match status" value="1"/>
</dbReference>
<evidence type="ECO:0000313" key="16">
    <source>
        <dbReference type="Proteomes" id="UP000001307"/>
    </source>
</evidence>
<dbReference type="FunFam" id="1.10.510.10:FF:000112">
    <property type="entry name" value="Putative dual specificity tyrosine-phosphorylation-regulated kinase 2"/>
    <property type="match status" value="1"/>
</dbReference>
<dbReference type="SMART" id="SM00220">
    <property type="entry name" value="S_TKc"/>
    <property type="match status" value="1"/>
</dbReference>
<dbReference type="Gene3D" id="3.30.200.20">
    <property type="entry name" value="Phosphorylase Kinase, domain 1"/>
    <property type="match status" value="1"/>
</dbReference>
<evidence type="ECO:0000259" key="14">
    <source>
        <dbReference type="PROSITE" id="PS50011"/>
    </source>
</evidence>
<keyword evidence="6" id="KW-0418">Kinase</keyword>
<name>E4XI93_OIKDI</name>
<evidence type="ECO:0000256" key="9">
    <source>
        <dbReference type="ARBA" id="ARBA00049308"/>
    </source>
</evidence>
<dbReference type="InterPro" id="IPR008271">
    <property type="entry name" value="Ser/Thr_kinase_AS"/>
</dbReference>
<keyword evidence="3" id="KW-0723">Serine/threonine-protein kinase</keyword>
<dbReference type="OrthoDB" id="9332038at2759"/>
<feature type="domain" description="Protein kinase" evidence="14">
    <location>
        <begin position="162"/>
        <end position="461"/>
    </location>
</feature>
<dbReference type="GO" id="GO:0005737">
    <property type="term" value="C:cytoplasm"/>
    <property type="evidence" value="ECO:0007669"/>
    <property type="project" value="TreeGrafter"/>
</dbReference>
<dbReference type="Gene3D" id="1.10.510.10">
    <property type="entry name" value="Transferase(Phosphotransferase) domain 1"/>
    <property type="match status" value="1"/>
</dbReference>
<dbReference type="SUPFAM" id="SSF56112">
    <property type="entry name" value="Protein kinase-like (PK-like)"/>
    <property type="match status" value="1"/>
</dbReference>
<dbReference type="InParanoid" id="E4XI93"/>
<dbReference type="Gene3D" id="3.30.10.30">
    <property type="entry name" value="DYRK"/>
    <property type="match status" value="1"/>
</dbReference>
<evidence type="ECO:0000256" key="13">
    <source>
        <dbReference type="SAM" id="Phobius"/>
    </source>
</evidence>
<dbReference type="InterPro" id="IPR017441">
    <property type="entry name" value="Protein_kinase_ATP_BS"/>
</dbReference>
<feature type="region of interest" description="Disordered" evidence="12">
    <location>
        <begin position="45"/>
        <end position="84"/>
    </location>
</feature>
<evidence type="ECO:0000256" key="5">
    <source>
        <dbReference type="ARBA" id="ARBA00022741"/>
    </source>
</evidence>
<protein>
    <recommendedName>
        <fullName evidence="2">dual-specificity kinase</fullName>
        <ecNumber evidence="2">2.7.12.1</ecNumber>
    </recommendedName>
</protein>
<dbReference type="EMBL" id="FN653054">
    <property type="protein sequence ID" value="CBY10294.1"/>
    <property type="molecule type" value="Genomic_DNA"/>
</dbReference>
<accession>E4XI93</accession>
<keyword evidence="13" id="KW-1133">Transmembrane helix</keyword>
<organism evidence="15">
    <name type="scientific">Oikopleura dioica</name>
    <name type="common">Tunicate</name>
    <dbReference type="NCBI Taxonomy" id="34765"/>
    <lineage>
        <taxon>Eukaryota</taxon>
        <taxon>Metazoa</taxon>
        <taxon>Chordata</taxon>
        <taxon>Tunicata</taxon>
        <taxon>Appendicularia</taxon>
        <taxon>Copelata</taxon>
        <taxon>Oikopleuridae</taxon>
        <taxon>Oikopleura</taxon>
    </lineage>
</organism>
<evidence type="ECO:0000256" key="8">
    <source>
        <dbReference type="ARBA" id="ARBA00049003"/>
    </source>
</evidence>
<dbReference type="Pfam" id="PF00069">
    <property type="entry name" value="Pkinase"/>
    <property type="match status" value="1"/>
</dbReference>
<feature type="binding site" evidence="11">
    <location>
        <position position="191"/>
    </location>
    <ligand>
        <name>ATP</name>
        <dbReference type="ChEBI" id="CHEBI:30616"/>
    </ligand>
</feature>
<dbReference type="GO" id="GO:0005524">
    <property type="term" value="F:ATP binding"/>
    <property type="evidence" value="ECO:0007669"/>
    <property type="project" value="UniProtKB-UniRule"/>
</dbReference>
<evidence type="ECO:0000256" key="10">
    <source>
        <dbReference type="ARBA" id="ARBA00051680"/>
    </source>
</evidence>
<feature type="transmembrane region" description="Helical" evidence="13">
    <location>
        <begin position="522"/>
        <end position="550"/>
    </location>
</feature>
<keyword evidence="5 11" id="KW-0547">Nucleotide-binding</keyword>
<sequence>MNLATAIPVLCETSKINHVFLDLQSRLALSVYKLEEHSIYCQHFNNPQKPPLEATATRKPRPEHFSKAKDQRKSPEGRAEEANHALELSKASRLSPRTVLASNSLYLTSYEEEEIKDFPAVYFFGKDSKKLEGVKGLAHNHGYDDDSGSYLKVLHDHLAYRYEVLEVIGKGSFGSVVKAMDHKTNSLVAVKIIRNKARFHKQGMIEVKILAALRQKDRDKKLNVIHMIEHFTFRNHLCITFELLGMNLYELIKKHSFQGFSLSVVRRIGIAILRCLRALFDERIIHCDLKPENILIYPKGKEGQNGIKVIDFGSSCYENERIYTYIQSRFYRAPEVILGLPYSMSIDMWSLGCILAELYTGLPIFPGENEHEQIACIMEVFSTPPPELLEKATRRKVFFDSKGQPRSLVNSRGKKRKPNSKSLAFMMGTEDKDFLDFLSNCFNWSADCRMKPFQATEHEWIRQRKTRQKSAAPSQRVNHYQFKEIRANLQRERILSVQISNRDSFFRVFAKQKSRKRIMGNVLWTILNIIILLFVGWPVAFFCCGIYIMVAPFAACLGSGCDKITGFLQKGVEWPRGLGKAIAGGDDSMGL</sequence>
<dbReference type="GO" id="GO:0005856">
    <property type="term" value="C:cytoskeleton"/>
    <property type="evidence" value="ECO:0007669"/>
    <property type="project" value="TreeGrafter"/>
</dbReference>
<gene>
    <name evidence="15" type="ORF">GSOID_T00011232001</name>
</gene>
<dbReference type="InterPro" id="IPR011009">
    <property type="entry name" value="Kinase-like_dom_sf"/>
</dbReference>
<evidence type="ECO:0000256" key="7">
    <source>
        <dbReference type="ARBA" id="ARBA00022840"/>
    </source>
</evidence>
<dbReference type="PROSITE" id="PS50011">
    <property type="entry name" value="PROTEIN_KINASE_DOM"/>
    <property type="match status" value="1"/>
</dbReference>
<comment type="catalytic activity">
    <reaction evidence="8">
        <text>L-seryl-[protein] + ATP = O-phospho-L-seryl-[protein] + ADP + H(+)</text>
        <dbReference type="Rhea" id="RHEA:17989"/>
        <dbReference type="Rhea" id="RHEA-COMP:9863"/>
        <dbReference type="Rhea" id="RHEA-COMP:11604"/>
        <dbReference type="ChEBI" id="CHEBI:15378"/>
        <dbReference type="ChEBI" id="CHEBI:29999"/>
        <dbReference type="ChEBI" id="CHEBI:30616"/>
        <dbReference type="ChEBI" id="CHEBI:83421"/>
        <dbReference type="ChEBI" id="CHEBI:456216"/>
        <dbReference type="EC" id="2.7.12.1"/>
    </reaction>
</comment>
<reference evidence="15" key="1">
    <citation type="journal article" date="2010" name="Science">
        <title>Plasticity of animal genome architecture unmasked by rapid evolution of a pelagic tunicate.</title>
        <authorList>
            <person name="Denoeud F."/>
            <person name="Henriet S."/>
            <person name="Mungpakdee S."/>
            <person name="Aury J.M."/>
            <person name="Da Silva C."/>
            <person name="Brinkmann H."/>
            <person name="Mikhaleva J."/>
            <person name="Olsen L.C."/>
            <person name="Jubin C."/>
            <person name="Canestro C."/>
            <person name="Bouquet J.M."/>
            <person name="Danks G."/>
            <person name="Poulain J."/>
            <person name="Campsteijn C."/>
            <person name="Adamski M."/>
            <person name="Cross I."/>
            <person name="Yadetie F."/>
            <person name="Muffato M."/>
            <person name="Louis A."/>
            <person name="Butcher S."/>
            <person name="Tsagkogeorga G."/>
            <person name="Konrad A."/>
            <person name="Singh S."/>
            <person name="Jensen M.F."/>
            <person name="Cong E.H."/>
            <person name="Eikeseth-Otteraa H."/>
            <person name="Noel B."/>
            <person name="Anthouard V."/>
            <person name="Porcel B.M."/>
            <person name="Kachouri-Lafond R."/>
            <person name="Nishino A."/>
            <person name="Ugolini M."/>
            <person name="Chourrout P."/>
            <person name="Nishida H."/>
            <person name="Aasland R."/>
            <person name="Huzurbazar S."/>
            <person name="Westhof E."/>
            <person name="Delsuc F."/>
            <person name="Lehrach H."/>
            <person name="Reinhardt R."/>
            <person name="Weissenbach J."/>
            <person name="Roy S.W."/>
            <person name="Artiguenave F."/>
            <person name="Postlethwait J.H."/>
            <person name="Manak J.R."/>
            <person name="Thompson E.M."/>
            <person name="Jaillon O."/>
            <person name="Du Pasquier L."/>
            <person name="Boudinot P."/>
            <person name="Liberles D.A."/>
            <person name="Volff J.N."/>
            <person name="Philippe H."/>
            <person name="Lenhard B."/>
            <person name="Roest Crollius H."/>
            <person name="Wincker P."/>
            <person name="Chourrout D."/>
        </authorList>
    </citation>
    <scope>NUCLEOTIDE SEQUENCE [LARGE SCALE GENOMIC DNA]</scope>
</reference>
<dbReference type="EC" id="2.7.12.1" evidence="2"/>
<dbReference type="CDD" id="cd14225">
    <property type="entry name" value="PKc_DYRK4"/>
    <property type="match status" value="1"/>
</dbReference>
<dbReference type="InterPro" id="IPR042521">
    <property type="entry name" value="DYRK"/>
</dbReference>
<dbReference type="InterPro" id="IPR000719">
    <property type="entry name" value="Prot_kinase_dom"/>
</dbReference>
<dbReference type="PANTHER" id="PTHR24058:SF22">
    <property type="entry name" value="DUAL SPECIFICITY TYROSINE-PHOSPHORYLATION-REGULATED KINASE 4"/>
    <property type="match status" value="1"/>
</dbReference>
<feature type="compositionally biased region" description="Basic and acidic residues" evidence="12">
    <location>
        <begin position="60"/>
        <end position="84"/>
    </location>
</feature>
<dbReference type="GO" id="GO:0005634">
    <property type="term" value="C:nucleus"/>
    <property type="evidence" value="ECO:0007669"/>
    <property type="project" value="TreeGrafter"/>
</dbReference>
<dbReference type="Proteomes" id="UP000001307">
    <property type="component" value="Unassembled WGS sequence"/>
</dbReference>
<keyword evidence="4" id="KW-0808">Transferase</keyword>
<comment type="catalytic activity">
    <reaction evidence="10">
        <text>L-tyrosyl-[protein] + ATP = O-phospho-L-tyrosyl-[protein] + ADP + H(+)</text>
        <dbReference type="Rhea" id="RHEA:10596"/>
        <dbReference type="Rhea" id="RHEA-COMP:10136"/>
        <dbReference type="Rhea" id="RHEA-COMP:20101"/>
        <dbReference type="ChEBI" id="CHEBI:15378"/>
        <dbReference type="ChEBI" id="CHEBI:30616"/>
        <dbReference type="ChEBI" id="CHEBI:46858"/>
        <dbReference type="ChEBI" id="CHEBI:61978"/>
        <dbReference type="ChEBI" id="CHEBI:456216"/>
        <dbReference type="EC" id="2.7.12.1"/>
    </reaction>
</comment>
<comment type="catalytic activity">
    <reaction evidence="9">
        <text>L-threonyl-[protein] + ATP = O-phospho-L-threonyl-[protein] + ADP + H(+)</text>
        <dbReference type="Rhea" id="RHEA:46608"/>
        <dbReference type="Rhea" id="RHEA-COMP:11060"/>
        <dbReference type="Rhea" id="RHEA-COMP:11605"/>
        <dbReference type="ChEBI" id="CHEBI:15378"/>
        <dbReference type="ChEBI" id="CHEBI:30013"/>
        <dbReference type="ChEBI" id="CHEBI:30616"/>
        <dbReference type="ChEBI" id="CHEBI:61977"/>
        <dbReference type="ChEBI" id="CHEBI:456216"/>
        <dbReference type="EC" id="2.7.12.1"/>
    </reaction>
</comment>
<proteinExistence type="inferred from homology"/>
<dbReference type="InterPro" id="IPR050494">
    <property type="entry name" value="Ser_Thr_dual-spec_kinase"/>
</dbReference>
<evidence type="ECO:0000256" key="11">
    <source>
        <dbReference type="PROSITE-ProRule" id="PRU10141"/>
    </source>
</evidence>
<evidence type="ECO:0000256" key="6">
    <source>
        <dbReference type="ARBA" id="ARBA00022777"/>
    </source>
</evidence>
<dbReference type="GO" id="GO:0004674">
    <property type="term" value="F:protein serine/threonine kinase activity"/>
    <property type="evidence" value="ECO:0007669"/>
    <property type="project" value="UniProtKB-KW"/>
</dbReference>
<keyword evidence="13" id="KW-0812">Transmembrane</keyword>
<dbReference type="PROSITE" id="PS00108">
    <property type="entry name" value="PROTEIN_KINASE_ST"/>
    <property type="match status" value="1"/>
</dbReference>
<keyword evidence="16" id="KW-1185">Reference proteome</keyword>
<dbReference type="AlphaFoldDB" id="E4XI93"/>
<keyword evidence="13" id="KW-0472">Membrane</keyword>